<sequence length="157" mass="16336">MTCRAARAEDAPALLALVRALNSAEGNPTGLIDATTLARDVIGGDATMVMVAEADGALIGYATAHPTYETGHAERGVYVGDLYVDPAHRRRGVARSLLAALARAGQAQGARHLWLTAAGDNHAAHALYRRIGGHGERILAFASTGEDFLGLAAEAPR</sequence>
<reference evidence="4" key="2">
    <citation type="journal article" date="2021" name="Syst. Appl. Microbiol.">
        <title>Roseomonas hellenica sp. nov., isolated from roots of wild-growing Alkanna tinctoria.</title>
        <authorList>
            <person name="Rat A."/>
            <person name="Naranjo H.D."/>
            <person name="Lebbe L."/>
            <person name="Cnockaert M."/>
            <person name="Krigas N."/>
            <person name="Grigoriadou K."/>
            <person name="Maloupa E."/>
            <person name="Willems A."/>
        </authorList>
    </citation>
    <scope>NUCLEOTIDE SEQUENCE</scope>
    <source>
        <strain evidence="4">LMG 28251</strain>
    </source>
</reference>
<dbReference type="RefSeq" id="WP_211873798.1">
    <property type="nucleotide sequence ID" value="NZ_JAAEDH010000007.1"/>
</dbReference>
<dbReference type="EMBL" id="JAAEDH010000007">
    <property type="protein sequence ID" value="MBR0654958.1"/>
    <property type="molecule type" value="Genomic_DNA"/>
</dbReference>
<protein>
    <submittedName>
        <fullName evidence="4">GNAT family N-acetyltransferase</fullName>
    </submittedName>
</protein>
<gene>
    <name evidence="4" type="ORF">GXW79_07695</name>
</gene>
<evidence type="ECO:0000256" key="1">
    <source>
        <dbReference type="ARBA" id="ARBA00022679"/>
    </source>
</evidence>
<dbReference type="PANTHER" id="PTHR43877:SF1">
    <property type="entry name" value="ACETYLTRANSFERASE"/>
    <property type="match status" value="1"/>
</dbReference>
<evidence type="ECO:0000256" key="2">
    <source>
        <dbReference type="ARBA" id="ARBA00023315"/>
    </source>
</evidence>
<dbReference type="Proteomes" id="UP001196068">
    <property type="component" value="Unassembled WGS sequence"/>
</dbReference>
<dbReference type="InterPro" id="IPR016181">
    <property type="entry name" value="Acyl_CoA_acyltransferase"/>
</dbReference>
<dbReference type="InterPro" id="IPR050832">
    <property type="entry name" value="Bact_Acetyltransf"/>
</dbReference>
<evidence type="ECO:0000259" key="3">
    <source>
        <dbReference type="PROSITE" id="PS51186"/>
    </source>
</evidence>
<dbReference type="GO" id="GO:0016747">
    <property type="term" value="F:acyltransferase activity, transferring groups other than amino-acyl groups"/>
    <property type="evidence" value="ECO:0007669"/>
    <property type="project" value="InterPro"/>
</dbReference>
<comment type="caution">
    <text evidence="4">The sequence shown here is derived from an EMBL/GenBank/DDBJ whole genome shotgun (WGS) entry which is preliminary data.</text>
</comment>
<keyword evidence="5" id="KW-1185">Reference proteome</keyword>
<organism evidence="4 5">
    <name type="scientific">Plastoroseomonas arctica</name>
    <dbReference type="NCBI Taxonomy" id="1509237"/>
    <lineage>
        <taxon>Bacteria</taxon>
        <taxon>Pseudomonadati</taxon>
        <taxon>Pseudomonadota</taxon>
        <taxon>Alphaproteobacteria</taxon>
        <taxon>Acetobacterales</taxon>
        <taxon>Acetobacteraceae</taxon>
        <taxon>Plastoroseomonas</taxon>
    </lineage>
</organism>
<dbReference type="SUPFAM" id="SSF55729">
    <property type="entry name" value="Acyl-CoA N-acyltransferases (Nat)"/>
    <property type="match status" value="1"/>
</dbReference>
<reference evidence="4" key="1">
    <citation type="submission" date="2020-01" db="EMBL/GenBank/DDBJ databases">
        <authorList>
            <person name="Rat A."/>
        </authorList>
    </citation>
    <scope>NUCLEOTIDE SEQUENCE</scope>
    <source>
        <strain evidence="4">LMG 28251</strain>
    </source>
</reference>
<dbReference type="PANTHER" id="PTHR43877">
    <property type="entry name" value="AMINOALKYLPHOSPHONATE N-ACETYLTRANSFERASE-RELATED-RELATED"/>
    <property type="match status" value="1"/>
</dbReference>
<feature type="domain" description="N-acetyltransferase" evidence="3">
    <location>
        <begin position="1"/>
        <end position="157"/>
    </location>
</feature>
<dbReference type="InterPro" id="IPR000182">
    <property type="entry name" value="GNAT_dom"/>
</dbReference>
<evidence type="ECO:0000313" key="4">
    <source>
        <dbReference type="EMBL" id="MBR0654958.1"/>
    </source>
</evidence>
<keyword evidence="1" id="KW-0808">Transferase</keyword>
<dbReference type="AlphaFoldDB" id="A0AAF1KNS1"/>
<evidence type="ECO:0000313" key="5">
    <source>
        <dbReference type="Proteomes" id="UP001196068"/>
    </source>
</evidence>
<accession>A0AAF1KNS1</accession>
<proteinExistence type="predicted"/>
<dbReference type="CDD" id="cd04301">
    <property type="entry name" value="NAT_SF"/>
    <property type="match status" value="1"/>
</dbReference>
<name>A0AAF1KNS1_9PROT</name>
<keyword evidence="2" id="KW-0012">Acyltransferase</keyword>
<dbReference type="Gene3D" id="3.40.630.30">
    <property type="match status" value="1"/>
</dbReference>
<dbReference type="PROSITE" id="PS51186">
    <property type="entry name" value="GNAT"/>
    <property type="match status" value="1"/>
</dbReference>
<dbReference type="Pfam" id="PF00583">
    <property type="entry name" value="Acetyltransf_1"/>
    <property type="match status" value="1"/>
</dbReference>